<comment type="caution">
    <text evidence="5">The sequence shown here is derived from an EMBL/GenBank/DDBJ whole genome shotgun (WGS) entry which is preliminary data.</text>
</comment>
<dbReference type="Gene3D" id="2.40.260.10">
    <property type="entry name" value="Sortase"/>
    <property type="match status" value="1"/>
</dbReference>
<feature type="active site" description="Proton donor/acceptor" evidence="2">
    <location>
        <position position="127"/>
    </location>
</feature>
<evidence type="ECO:0000256" key="4">
    <source>
        <dbReference type="SAM" id="Phobius"/>
    </source>
</evidence>
<evidence type="ECO:0000313" key="5">
    <source>
        <dbReference type="EMBL" id="HIQ91253.1"/>
    </source>
</evidence>
<reference evidence="5" key="1">
    <citation type="submission" date="2020-10" db="EMBL/GenBank/DDBJ databases">
        <authorList>
            <person name="Gilroy R."/>
        </authorList>
    </citation>
    <scope>NUCLEOTIDE SEQUENCE</scope>
    <source>
        <strain evidence="5">CHK147-3167</strain>
    </source>
</reference>
<sequence length="208" mass="23340">MSKLSNRTIVIIGFIVIIAGLLLVSGDYLKSKKDKAYREVSVSLYVDSDEGTQDNTPQNVDSGAEENQAPITDYNGYLGILTIDKINLTQGFYDKDNPDNNVSKNITFLDPTNYPDEENGNVILVSHSGTSSIAYFKNLYKLQVGDTARIDYKGKVYTYKIDDIYTENKDGTVTIYRDTNRSTLTMITCTKNDNTKQTIYIAYLESVK</sequence>
<evidence type="ECO:0000313" key="6">
    <source>
        <dbReference type="Proteomes" id="UP000886786"/>
    </source>
</evidence>
<keyword evidence="1" id="KW-0378">Hydrolase</keyword>
<feature type="active site" description="Acyl-thioester intermediate" evidence="2">
    <location>
        <position position="189"/>
    </location>
</feature>
<dbReference type="SUPFAM" id="SSF63817">
    <property type="entry name" value="Sortase"/>
    <property type="match status" value="1"/>
</dbReference>
<dbReference type="Pfam" id="PF04203">
    <property type="entry name" value="Sortase"/>
    <property type="match status" value="1"/>
</dbReference>
<keyword evidence="4" id="KW-0812">Transmembrane</keyword>
<evidence type="ECO:0000256" key="2">
    <source>
        <dbReference type="PIRSR" id="PIRSR605754-1"/>
    </source>
</evidence>
<keyword evidence="4" id="KW-1133">Transmembrane helix</keyword>
<protein>
    <submittedName>
        <fullName evidence="5">Sortase</fullName>
    </submittedName>
</protein>
<dbReference type="NCBIfam" id="TIGR01076">
    <property type="entry name" value="sortase_fam"/>
    <property type="match status" value="1"/>
</dbReference>
<feature type="region of interest" description="Disordered" evidence="3">
    <location>
        <begin position="48"/>
        <end position="67"/>
    </location>
</feature>
<dbReference type="CDD" id="cd00004">
    <property type="entry name" value="Sortase"/>
    <property type="match status" value="1"/>
</dbReference>
<name>A0A9D0ZRM1_9FIRM</name>
<dbReference type="EMBL" id="DVFV01000111">
    <property type="protein sequence ID" value="HIQ91253.1"/>
    <property type="molecule type" value="Genomic_DNA"/>
</dbReference>
<reference evidence="5" key="2">
    <citation type="journal article" date="2021" name="PeerJ">
        <title>Extensive microbial diversity within the chicken gut microbiome revealed by metagenomics and culture.</title>
        <authorList>
            <person name="Gilroy R."/>
            <person name="Ravi A."/>
            <person name="Getino M."/>
            <person name="Pursley I."/>
            <person name="Horton D.L."/>
            <person name="Alikhan N.F."/>
            <person name="Baker D."/>
            <person name="Gharbi K."/>
            <person name="Hall N."/>
            <person name="Watson M."/>
            <person name="Adriaenssens E.M."/>
            <person name="Foster-Nyarko E."/>
            <person name="Jarju S."/>
            <person name="Secka A."/>
            <person name="Antonio M."/>
            <person name="Oren A."/>
            <person name="Chaudhuri R.R."/>
            <person name="La Ragione R."/>
            <person name="Hildebrand F."/>
            <person name="Pallen M.J."/>
        </authorList>
    </citation>
    <scope>NUCLEOTIDE SEQUENCE</scope>
    <source>
        <strain evidence="5">CHK147-3167</strain>
    </source>
</reference>
<feature type="transmembrane region" description="Helical" evidence="4">
    <location>
        <begin position="6"/>
        <end position="29"/>
    </location>
</feature>
<dbReference type="InterPro" id="IPR005754">
    <property type="entry name" value="Sortase"/>
</dbReference>
<dbReference type="AlphaFoldDB" id="A0A9D0ZRM1"/>
<evidence type="ECO:0000256" key="3">
    <source>
        <dbReference type="SAM" id="MobiDB-lite"/>
    </source>
</evidence>
<keyword evidence="4" id="KW-0472">Membrane</keyword>
<organism evidence="5 6">
    <name type="scientific">Candidatus Coprosoma intestinipullorum</name>
    <dbReference type="NCBI Taxonomy" id="2840752"/>
    <lineage>
        <taxon>Bacteria</taxon>
        <taxon>Bacillati</taxon>
        <taxon>Bacillota</taxon>
        <taxon>Bacillota incertae sedis</taxon>
        <taxon>Candidatus Coprosoma</taxon>
    </lineage>
</organism>
<dbReference type="InterPro" id="IPR023365">
    <property type="entry name" value="Sortase_dom-sf"/>
</dbReference>
<dbReference type="Proteomes" id="UP000886786">
    <property type="component" value="Unassembled WGS sequence"/>
</dbReference>
<accession>A0A9D0ZRM1</accession>
<dbReference type="GO" id="GO:0016787">
    <property type="term" value="F:hydrolase activity"/>
    <property type="evidence" value="ECO:0007669"/>
    <property type="project" value="UniProtKB-KW"/>
</dbReference>
<proteinExistence type="predicted"/>
<gene>
    <name evidence="5" type="ORF">IAB27_06515</name>
</gene>
<evidence type="ECO:0000256" key="1">
    <source>
        <dbReference type="ARBA" id="ARBA00022801"/>
    </source>
</evidence>